<dbReference type="AlphaFoldDB" id="A0AAV1EEQ0"/>
<protein>
    <submittedName>
        <fullName evidence="2">OLC1v1019564C1</fullName>
    </submittedName>
</protein>
<name>A0AAV1EEQ0_OLDCO</name>
<dbReference type="Proteomes" id="UP001161247">
    <property type="component" value="Chromosome 9"/>
</dbReference>
<dbReference type="InterPro" id="IPR021916">
    <property type="entry name" value="DUF3527"/>
</dbReference>
<evidence type="ECO:0000313" key="2">
    <source>
        <dbReference type="EMBL" id="CAI9118051.1"/>
    </source>
</evidence>
<organism evidence="2 3">
    <name type="scientific">Oldenlandia corymbosa var. corymbosa</name>
    <dbReference type="NCBI Taxonomy" id="529605"/>
    <lineage>
        <taxon>Eukaryota</taxon>
        <taxon>Viridiplantae</taxon>
        <taxon>Streptophyta</taxon>
        <taxon>Embryophyta</taxon>
        <taxon>Tracheophyta</taxon>
        <taxon>Spermatophyta</taxon>
        <taxon>Magnoliopsida</taxon>
        <taxon>eudicotyledons</taxon>
        <taxon>Gunneridae</taxon>
        <taxon>Pentapetalae</taxon>
        <taxon>asterids</taxon>
        <taxon>lamiids</taxon>
        <taxon>Gentianales</taxon>
        <taxon>Rubiaceae</taxon>
        <taxon>Rubioideae</taxon>
        <taxon>Spermacoceae</taxon>
        <taxon>Hedyotis-Oldenlandia complex</taxon>
        <taxon>Oldenlandia</taxon>
    </lineage>
</organism>
<dbReference type="EMBL" id="OX459126">
    <property type="protein sequence ID" value="CAI9118051.1"/>
    <property type="molecule type" value="Genomic_DNA"/>
</dbReference>
<sequence length="615" mass="67729">MKDGNNLAKDQPEEEDSLPSVSSNIDFVEENSLSRDILLNKEHNPIVLLKILNSNNGNKQWYFQEIYGLDNYIPKHIMGFDEKYLRRCLEWMHISAYGTAPCNFSSKLAIAGNYLGSRGYNTRSTDDMVSPFIECSCVPVADSAAINPVGADILGAISASKSMINILRSPLLQRFGALESTAIGGGGQFEEKEAISTDLFISPSNFVSNKSGKLKEMVHGDYECGSEPVHKRLSSISSTNSTCSDHSSSSGYAAVSQGMLQCTWKDGYPHYLFSVDDQGEVYAANLFNVRSPDDKVLDYVYSFHLKSGGKSKHENQDIESDLVGTMKVSTSVTLCPKNSEIFERQFVLFGSNDSWAKEQNSLHSIKKHKGLAKKVTDVFRPTLSHKQRRYSKNLGTSVILEDTSWESSDDVCGIPDHCSVNILDAETPPNLELAAIVVKDHVCGKPKDSEIGGWGMKFLKKPGIKNETPSEDSVVSECCKRDNGQCSASMNIILPAGYHGGPKTRKGGPSTLLERWRSSGQCDCGGWDIGCPLTVLNTLTNRMEHLPLTDSGECKTVDIFIEGSQQNTPKMKMTNIHEDLYYIHFQSTLSALQSFSIAAAILHCHSRSPALRPKV</sequence>
<accession>A0AAV1EEQ0</accession>
<evidence type="ECO:0000256" key="1">
    <source>
        <dbReference type="SAM" id="MobiDB-lite"/>
    </source>
</evidence>
<dbReference type="PANTHER" id="PTHR31390">
    <property type="entry name" value="EXPRESSED PROTEIN"/>
    <property type="match status" value="1"/>
</dbReference>
<keyword evidence="3" id="KW-1185">Reference proteome</keyword>
<gene>
    <name evidence="2" type="ORF">OLC1_LOCUS24014</name>
</gene>
<dbReference type="PANTHER" id="PTHR31390:SF2">
    <property type="entry name" value="EXPRESSED PROTEIN"/>
    <property type="match status" value="1"/>
</dbReference>
<evidence type="ECO:0000313" key="3">
    <source>
        <dbReference type="Proteomes" id="UP001161247"/>
    </source>
</evidence>
<proteinExistence type="predicted"/>
<reference evidence="2" key="1">
    <citation type="submission" date="2023-03" db="EMBL/GenBank/DDBJ databases">
        <authorList>
            <person name="Julca I."/>
        </authorList>
    </citation>
    <scope>NUCLEOTIDE SEQUENCE</scope>
</reference>
<dbReference type="Pfam" id="PF12043">
    <property type="entry name" value="DUF3527"/>
    <property type="match status" value="1"/>
</dbReference>
<feature type="region of interest" description="Disordered" evidence="1">
    <location>
        <begin position="1"/>
        <end position="21"/>
    </location>
</feature>